<comment type="caution">
    <text evidence="1">The sequence shown here is derived from an EMBL/GenBank/DDBJ whole genome shotgun (WGS) entry which is preliminary data.</text>
</comment>
<sequence length="190" mass="22833">MNILFLDWRLSQNKIGSTLSSELNSSIFNLGNLLKEQLRNNDSLGKEMTRILESGEMLTTEIIGRFISKNLKEVDRNVLFLEYPRTIEQFDGLKKVLTDENIELENIWYFKQREPKEFMTNHFKNPIEKQWLDKYGDEVIEKWKIEFTRRREQIAEIQNVTDKSKWKIIEMDYIKNLNSEYITRRIKDCA</sequence>
<dbReference type="SUPFAM" id="SSF52540">
    <property type="entry name" value="P-loop containing nucleoside triphosphate hydrolases"/>
    <property type="match status" value="1"/>
</dbReference>
<dbReference type="InterPro" id="IPR027417">
    <property type="entry name" value="P-loop_NTPase"/>
</dbReference>
<reference evidence="1" key="1">
    <citation type="submission" date="2021-03" db="EMBL/GenBank/DDBJ databases">
        <authorList>
            <person name="Ping X."/>
        </authorList>
    </citation>
    <scope>NUCLEOTIDE SEQUENCE</scope>
    <source>
        <strain evidence="1">E313</strain>
    </source>
</reference>
<keyword evidence="1" id="KW-0808">Transferase</keyword>
<dbReference type="EMBL" id="JAFMPT010000021">
    <property type="protein sequence ID" value="MCC1485360.1"/>
    <property type="molecule type" value="Genomic_DNA"/>
</dbReference>
<dbReference type="Pfam" id="PF00406">
    <property type="entry name" value="ADK"/>
    <property type="match status" value="1"/>
</dbReference>
<keyword evidence="2" id="KW-1185">Reference proteome</keyword>
<dbReference type="RefSeq" id="WP_227477852.1">
    <property type="nucleotide sequence ID" value="NZ_JAFMPT010000021.1"/>
</dbReference>
<gene>
    <name evidence="1" type="ORF">J1C55_12215</name>
</gene>
<dbReference type="Gene3D" id="3.40.50.300">
    <property type="entry name" value="P-loop containing nucleotide triphosphate hydrolases"/>
    <property type="match status" value="1"/>
</dbReference>
<dbReference type="GO" id="GO:0016301">
    <property type="term" value="F:kinase activity"/>
    <property type="evidence" value="ECO:0007669"/>
    <property type="project" value="UniProtKB-KW"/>
</dbReference>
<protein>
    <submittedName>
        <fullName evidence="1">Nucleoside monophosphate kinase</fullName>
    </submittedName>
</protein>
<reference evidence="1" key="2">
    <citation type="submission" date="2021-10" db="EMBL/GenBank/DDBJ databases">
        <title>Genome of Winogradskyella sp. E313.</title>
        <authorList>
            <person name="Zhou Y."/>
        </authorList>
    </citation>
    <scope>NUCLEOTIDE SEQUENCE</scope>
    <source>
        <strain evidence="1">E313</strain>
    </source>
</reference>
<organism evidence="1 2">
    <name type="scientific">Winogradskyella immobilis</name>
    <dbReference type="NCBI Taxonomy" id="2816852"/>
    <lineage>
        <taxon>Bacteria</taxon>
        <taxon>Pseudomonadati</taxon>
        <taxon>Bacteroidota</taxon>
        <taxon>Flavobacteriia</taxon>
        <taxon>Flavobacteriales</taxon>
        <taxon>Flavobacteriaceae</taxon>
        <taxon>Winogradskyella</taxon>
    </lineage>
</organism>
<evidence type="ECO:0000313" key="1">
    <source>
        <dbReference type="EMBL" id="MCC1485360.1"/>
    </source>
</evidence>
<name>A0ABS8ES57_9FLAO</name>
<evidence type="ECO:0000313" key="2">
    <source>
        <dbReference type="Proteomes" id="UP000778797"/>
    </source>
</evidence>
<accession>A0ABS8ES57</accession>
<proteinExistence type="predicted"/>
<keyword evidence="1" id="KW-0418">Kinase</keyword>
<dbReference type="Proteomes" id="UP000778797">
    <property type="component" value="Unassembled WGS sequence"/>
</dbReference>